<proteinExistence type="predicted"/>
<protein>
    <submittedName>
        <fullName evidence="3">Trypsin-like serine protease</fullName>
    </submittedName>
</protein>
<dbReference type="PROSITE" id="PS50240">
    <property type="entry name" value="TRYPSIN_DOM"/>
    <property type="match status" value="1"/>
</dbReference>
<dbReference type="InterPro" id="IPR001314">
    <property type="entry name" value="Peptidase_S1A"/>
</dbReference>
<dbReference type="InterPro" id="IPR043504">
    <property type="entry name" value="Peptidase_S1_PA_chymotrypsin"/>
</dbReference>
<dbReference type="InterPro" id="IPR009003">
    <property type="entry name" value="Peptidase_S1_PA"/>
</dbReference>
<keyword evidence="1" id="KW-1015">Disulfide bond</keyword>
<evidence type="ECO:0000313" key="3">
    <source>
        <dbReference type="EMBL" id="MBA8683060.1"/>
    </source>
</evidence>
<reference evidence="3 4" key="1">
    <citation type="submission" date="2020-08" db="EMBL/GenBank/DDBJ databases">
        <title>Stenotrophomonas tumulicola JCM 30961.</title>
        <authorList>
            <person name="Deng Y."/>
        </authorList>
    </citation>
    <scope>NUCLEOTIDE SEQUENCE [LARGE SCALE GENOMIC DNA]</scope>
    <source>
        <strain evidence="3 4">JCM 30961</strain>
    </source>
</reference>
<comment type="caution">
    <text evidence="3">The sequence shown here is derived from an EMBL/GenBank/DDBJ whole genome shotgun (WGS) entry which is preliminary data.</text>
</comment>
<keyword evidence="3" id="KW-0645">Protease</keyword>
<evidence type="ECO:0000313" key="4">
    <source>
        <dbReference type="Proteomes" id="UP000547058"/>
    </source>
</evidence>
<dbReference type="GO" id="GO:0006508">
    <property type="term" value="P:proteolysis"/>
    <property type="evidence" value="ECO:0007669"/>
    <property type="project" value="UniProtKB-KW"/>
</dbReference>
<dbReference type="Pfam" id="PF00089">
    <property type="entry name" value="Trypsin"/>
    <property type="match status" value="1"/>
</dbReference>
<keyword evidence="4" id="KW-1185">Reference proteome</keyword>
<dbReference type="InterPro" id="IPR051487">
    <property type="entry name" value="Ser/Thr_Proteases_Immune/Dev"/>
</dbReference>
<dbReference type="SUPFAM" id="SSF50494">
    <property type="entry name" value="Trypsin-like serine proteases"/>
    <property type="match status" value="1"/>
</dbReference>
<feature type="domain" description="Peptidase S1" evidence="2">
    <location>
        <begin position="13"/>
        <end position="260"/>
    </location>
</feature>
<dbReference type="GO" id="GO:0004252">
    <property type="term" value="F:serine-type endopeptidase activity"/>
    <property type="evidence" value="ECO:0007669"/>
    <property type="project" value="InterPro"/>
</dbReference>
<dbReference type="InterPro" id="IPR001254">
    <property type="entry name" value="Trypsin_dom"/>
</dbReference>
<dbReference type="PANTHER" id="PTHR24256">
    <property type="entry name" value="TRYPTASE-RELATED"/>
    <property type="match status" value="1"/>
</dbReference>
<name>A0A7W3IIG3_9GAMM</name>
<evidence type="ECO:0000259" key="2">
    <source>
        <dbReference type="PROSITE" id="PS50240"/>
    </source>
</evidence>
<organism evidence="3 4">
    <name type="scientific">Stenotrophomonas tumulicola</name>
    <dbReference type="NCBI Taxonomy" id="1685415"/>
    <lineage>
        <taxon>Bacteria</taxon>
        <taxon>Pseudomonadati</taxon>
        <taxon>Pseudomonadota</taxon>
        <taxon>Gammaproteobacteria</taxon>
        <taxon>Lysobacterales</taxon>
        <taxon>Lysobacteraceae</taxon>
        <taxon>Stenotrophomonas</taxon>
    </lineage>
</organism>
<dbReference type="AlphaFoldDB" id="A0A7W3IIG3"/>
<accession>A0A7W3IIG3</accession>
<sequence length="267" mass="28565">MFVVLPSTASAIVIRDDVDDSEYRVPASEFPALVDMPGEGHGVLIAPQWVITAAHTIPLHSKLTRITVDGKPRDVERVVVHAGYKALPQELIDQAMASGEAMLIVVFLASTDDIALVKLAEPVMDIAPVALYEGSVQPGQIIKIIGKGATGNGATGYSLGGPNRTELRRAYNEVTSSYDRWFCYRFDEPSAALPLEGALANGDSGSPVLVEVGNEWLLSGVASWKVVEGHVLTAKYGRYGQVACNVRLSHYADWIESVMSGQAQSAG</sequence>
<dbReference type="EMBL" id="JACGXS010000008">
    <property type="protein sequence ID" value="MBA8683060.1"/>
    <property type="molecule type" value="Genomic_DNA"/>
</dbReference>
<dbReference type="PRINTS" id="PR00722">
    <property type="entry name" value="CHYMOTRYPSIN"/>
</dbReference>
<dbReference type="SMART" id="SM00020">
    <property type="entry name" value="Tryp_SPc"/>
    <property type="match status" value="1"/>
</dbReference>
<gene>
    <name evidence="3" type="ORF">H4O11_14770</name>
</gene>
<keyword evidence="3" id="KW-0378">Hydrolase</keyword>
<dbReference type="Gene3D" id="2.40.10.10">
    <property type="entry name" value="Trypsin-like serine proteases"/>
    <property type="match status" value="1"/>
</dbReference>
<dbReference type="Proteomes" id="UP000547058">
    <property type="component" value="Unassembled WGS sequence"/>
</dbReference>
<evidence type="ECO:0000256" key="1">
    <source>
        <dbReference type="ARBA" id="ARBA00023157"/>
    </source>
</evidence>